<gene>
    <name evidence="3" type="ORF">PCOS0759_LOCUS6603</name>
</gene>
<sequence>MPAYDSHNNTPDYVDMSQIVYPSTDDFVYASTGHESGVNDRSIHMGGNSHNSSPFQGMYPSQPSMSQYSTNGDQENQQFPNANYRAAPPQYNQLYHNPNIPQQQVPPSYHPPAAYNNSPQQLQNGFVVPVPVQQHAAPSNMYYGDMPPPPQAAFVAQYAAPPPVNMVQQQLSPEQQAKRRYKRKRRALRERLSQSKVANGIGIIVLCIFVLVCVFLSVAYFLLSLLAKGRWWEITLSQVMTAVRVLAILVTIMLGMVVLLTRNPRVNYFFSKCYCASMGGMVVCFFGTWIIAVIAACFATSIGYAIIVLLFGGCVTCFCVPICVGYGACGVMQCDRSRNVHEFEKLHEEETEIAAAEAAGG</sequence>
<organism evidence="3">
    <name type="scientific">Percolomonas cosmopolitus</name>
    <dbReference type="NCBI Taxonomy" id="63605"/>
    <lineage>
        <taxon>Eukaryota</taxon>
        <taxon>Discoba</taxon>
        <taxon>Heterolobosea</taxon>
        <taxon>Tetramitia</taxon>
        <taxon>Eutetramitia</taxon>
        <taxon>Percolomonadidae</taxon>
        <taxon>Percolomonas</taxon>
    </lineage>
</organism>
<feature type="transmembrane region" description="Helical" evidence="2">
    <location>
        <begin position="242"/>
        <end position="261"/>
    </location>
</feature>
<evidence type="ECO:0000313" key="3">
    <source>
        <dbReference type="EMBL" id="CAD9083349.1"/>
    </source>
</evidence>
<feature type="transmembrane region" description="Helical" evidence="2">
    <location>
        <begin position="197"/>
        <end position="222"/>
    </location>
</feature>
<keyword evidence="2" id="KW-0812">Transmembrane</keyword>
<proteinExistence type="predicted"/>
<name>A0A7S1PHZ6_9EUKA</name>
<dbReference type="EMBL" id="HBGD01007999">
    <property type="protein sequence ID" value="CAD9083349.1"/>
    <property type="molecule type" value="Transcribed_RNA"/>
</dbReference>
<accession>A0A7S1PHZ6</accession>
<keyword evidence="2" id="KW-1133">Transmembrane helix</keyword>
<feature type="region of interest" description="Disordered" evidence="1">
    <location>
        <begin position="32"/>
        <end position="75"/>
    </location>
</feature>
<evidence type="ECO:0000256" key="2">
    <source>
        <dbReference type="SAM" id="Phobius"/>
    </source>
</evidence>
<evidence type="ECO:0000256" key="1">
    <source>
        <dbReference type="SAM" id="MobiDB-lite"/>
    </source>
</evidence>
<feature type="transmembrane region" description="Helical" evidence="2">
    <location>
        <begin position="302"/>
        <end position="329"/>
    </location>
</feature>
<keyword evidence="2" id="KW-0472">Membrane</keyword>
<feature type="compositionally biased region" description="Polar residues" evidence="1">
    <location>
        <begin position="48"/>
        <end position="75"/>
    </location>
</feature>
<dbReference type="AlphaFoldDB" id="A0A7S1PHZ6"/>
<protein>
    <submittedName>
        <fullName evidence="3">Uncharacterized protein</fullName>
    </submittedName>
</protein>
<reference evidence="3" key="1">
    <citation type="submission" date="2021-01" db="EMBL/GenBank/DDBJ databases">
        <authorList>
            <person name="Corre E."/>
            <person name="Pelletier E."/>
            <person name="Niang G."/>
            <person name="Scheremetjew M."/>
            <person name="Finn R."/>
            <person name="Kale V."/>
            <person name="Holt S."/>
            <person name="Cochrane G."/>
            <person name="Meng A."/>
            <person name="Brown T."/>
            <person name="Cohen L."/>
        </authorList>
    </citation>
    <scope>NUCLEOTIDE SEQUENCE</scope>
    <source>
        <strain evidence="3">WS</strain>
    </source>
</reference>
<feature type="transmembrane region" description="Helical" evidence="2">
    <location>
        <begin position="273"/>
        <end position="296"/>
    </location>
</feature>